<reference evidence="2 3" key="1">
    <citation type="submission" date="2020-06" db="EMBL/GenBank/DDBJ databases">
        <title>Transcriptomic and genomic resources for Thalictrum thalictroides and T. hernandezii: Facilitating candidate gene discovery in an emerging model plant lineage.</title>
        <authorList>
            <person name="Arias T."/>
            <person name="Riano-Pachon D.M."/>
            <person name="Di Stilio V.S."/>
        </authorList>
    </citation>
    <scope>NUCLEOTIDE SEQUENCE [LARGE SCALE GENOMIC DNA]</scope>
    <source>
        <strain evidence="3">cv. WT478/WT964</strain>
        <tissue evidence="2">Leaves</tissue>
    </source>
</reference>
<feature type="domain" description="Reverse transcriptase zinc-binding" evidence="1">
    <location>
        <begin position="36"/>
        <end position="120"/>
    </location>
</feature>
<dbReference type="Proteomes" id="UP000554482">
    <property type="component" value="Unassembled WGS sequence"/>
</dbReference>
<dbReference type="Pfam" id="PF13966">
    <property type="entry name" value="zf-RVT"/>
    <property type="match status" value="1"/>
</dbReference>
<proteinExistence type="predicted"/>
<dbReference type="EMBL" id="JABWDY010007697">
    <property type="protein sequence ID" value="KAF5202746.1"/>
    <property type="molecule type" value="Genomic_DNA"/>
</dbReference>
<evidence type="ECO:0000313" key="2">
    <source>
        <dbReference type="EMBL" id="KAF5202746.1"/>
    </source>
</evidence>
<evidence type="ECO:0000259" key="1">
    <source>
        <dbReference type="Pfam" id="PF13966"/>
    </source>
</evidence>
<evidence type="ECO:0000313" key="3">
    <source>
        <dbReference type="Proteomes" id="UP000554482"/>
    </source>
</evidence>
<accession>A0A7J6WZ52</accession>
<gene>
    <name evidence="2" type="ORF">FRX31_007668</name>
</gene>
<dbReference type="AlphaFoldDB" id="A0A7J6WZ52"/>
<protein>
    <recommendedName>
        <fullName evidence="1">Reverse transcriptase zinc-binding domain-containing protein</fullName>
    </recommendedName>
</protein>
<sequence length="185" mass="21191">MAKIIEAARMDLNNTLKVDDEDDDYMVWCPDHNGTFSVNSTFNEVRGRSNEVEWCSFIWSSVIHPKVSASVLKLIRNGLATEARAQSIGVSLASCCRACYNGEDYVTYILWKCSFAQVIWQWPRQKFKCTKSTGNLKQAMRVEKDWSPLIKQMWTSTVVGGMMALWQQRNSMTLLIHKLLTVINL</sequence>
<dbReference type="InterPro" id="IPR026960">
    <property type="entry name" value="RVT-Znf"/>
</dbReference>
<organism evidence="2 3">
    <name type="scientific">Thalictrum thalictroides</name>
    <name type="common">Rue-anemone</name>
    <name type="synonym">Anemone thalictroides</name>
    <dbReference type="NCBI Taxonomy" id="46969"/>
    <lineage>
        <taxon>Eukaryota</taxon>
        <taxon>Viridiplantae</taxon>
        <taxon>Streptophyta</taxon>
        <taxon>Embryophyta</taxon>
        <taxon>Tracheophyta</taxon>
        <taxon>Spermatophyta</taxon>
        <taxon>Magnoliopsida</taxon>
        <taxon>Ranunculales</taxon>
        <taxon>Ranunculaceae</taxon>
        <taxon>Thalictroideae</taxon>
        <taxon>Thalictrum</taxon>
    </lineage>
</organism>
<comment type="caution">
    <text evidence="2">The sequence shown here is derived from an EMBL/GenBank/DDBJ whole genome shotgun (WGS) entry which is preliminary data.</text>
</comment>
<name>A0A7J6WZ52_THATH</name>
<dbReference type="OrthoDB" id="1435489at2759"/>
<keyword evidence="3" id="KW-1185">Reference proteome</keyword>